<accession>A0ACC1I4V5</accession>
<name>A0ACC1I4V5_9FUNG</name>
<gene>
    <name evidence="1" type="ORF">LPJ66_010201</name>
</gene>
<evidence type="ECO:0000313" key="1">
    <source>
        <dbReference type="EMBL" id="KAJ1885264.1"/>
    </source>
</evidence>
<comment type="caution">
    <text evidence="1">The sequence shown here is derived from an EMBL/GenBank/DDBJ whole genome shotgun (WGS) entry which is preliminary data.</text>
</comment>
<organism evidence="1 2">
    <name type="scientific">Kickxella alabastrina</name>
    <dbReference type="NCBI Taxonomy" id="61397"/>
    <lineage>
        <taxon>Eukaryota</taxon>
        <taxon>Fungi</taxon>
        <taxon>Fungi incertae sedis</taxon>
        <taxon>Zoopagomycota</taxon>
        <taxon>Kickxellomycotina</taxon>
        <taxon>Kickxellomycetes</taxon>
        <taxon>Kickxellales</taxon>
        <taxon>Kickxellaceae</taxon>
        <taxon>Kickxella</taxon>
    </lineage>
</organism>
<dbReference type="EMBL" id="JANBPG010002587">
    <property type="protein sequence ID" value="KAJ1885264.1"/>
    <property type="molecule type" value="Genomic_DNA"/>
</dbReference>
<proteinExistence type="predicted"/>
<keyword evidence="2" id="KW-1185">Reference proteome</keyword>
<dbReference type="Proteomes" id="UP001150581">
    <property type="component" value="Unassembled WGS sequence"/>
</dbReference>
<protein>
    <submittedName>
        <fullName evidence="1">Uncharacterized protein</fullName>
    </submittedName>
</protein>
<sequence length="96" mass="10425">MQPLATHSTPMSECSESYMKSYLDSSIPFDVDDTMPLATHAMSINDNFDVWPSNSVSTLAAVDIVIGSSTAATASPAQSCSVNFFGARDWPYRFFS</sequence>
<evidence type="ECO:0000313" key="2">
    <source>
        <dbReference type="Proteomes" id="UP001150581"/>
    </source>
</evidence>
<reference evidence="1" key="1">
    <citation type="submission" date="2022-07" db="EMBL/GenBank/DDBJ databases">
        <title>Phylogenomic reconstructions and comparative analyses of Kickxellomycotina fungi.</title>
        <authorList>
            <person name="Reynolds N.K."/>
            <person name="Stajich J.E."/>
            <person name="Barry K."/>
            <person name="Grigoriev I.V."/>
            <person name="Crous P."/>
            <person name="Smith M.E."/>
        </authorList>
    </citation>
    <scope>NUCLEOTIDE SEQUENCE</scope>
    <source>
        <strain evidence="1">Benny 63K</strain>
    </source>
</reference>